<proteinExistence type="predicted"/>
<dbReference type="EMBL" id="KY684083">
    <property type="protein sequence ID" value="ARF08853.1"/>
    <property type="molecule type" value="Genomic_DNA"/>
</dbReference>
<gene>
    <name evidence="1" type="ORF">Catovirus_1_903</name>
</gene>
<reference evidence="1" key="1">
    <citation type="journal article" date="2017" name="Science">
        <title>Giant viruses with an expanded complement of translation system components.</title>
        <authorList>
            <person name="Schulz F."/>
            <person name="Yutin N."/>
            <person name="Ivanova N.N."/>
            <person name="Ortega D.R."/>
            <person name="Lee T.K."/>
            <person name="Vierheilig J."/>
            <person name="Daims H."/>
            <person name="Horn M."/>
            <person name="Wagner M."/>
            <person name="Jensen G.J."/>
            <person name="Kyrpides N.C."/>
            <person name="Koonin E.V."/>
            <person name="Woyke T."/>
        </authorList>
    </citation>
    <scope>NUCLEOTIDE SEQUENCE</scope>
    <source>
        <strain evidence="1">CTV1</strain>
    </source>
</reference>
<evidence type="ECO:0000313" key="1">
    <source>
        <dbReference type="EMBL" id="ARF08853.1"/>
    </source>
</evidence>
<name>A0A1V0SAX5_9VIRU</name>
<accession>A0A1V0SAX5</accession>
<organism evidence="1">
    <name type="scientific">Catovirus CTV1</name>
    <dbReference type="NCBI Taxonomy" id="1977631"/>
    <lineage>
        <taxon>Viruses</taxon>
        <taxon>Varidnaviria</taxon>
        <taxon>Bamfordvirae</taxon>
        <taxon>Nucleocytoviricota</taxon>
        <taxon>Megaviricetes</taxon>
        <taxon>Imitervirales</taxon>
        <taxon>Mimiviridae</taxon>
        <taxon>Klosneuvirinae</taxon>
        <taxon>Catovirus</taxon>
    </lineage>
</organism>
<sequence length="183" mass="22064">MTETVEVAKKEEVIKKEDNAKKEEVIKKEENIKKKYVVLKGKIKKFDQKLYDKYDIPAREIMKKILGNNIRDNPDIYAEDMILELPECKYKFVELQVCAKWINDKYPHEYPFVYERKGHFSDDTLYIIFSKNMTRGLIFDKKSLNKEPKRIQKYSRTFVYDVAWRYVMPFITEFLDADVIKSY</sequence>
<protein>
    <submittedName>
        <fullName evidence="1">Uncharacterized protein</fullName>
    </submittedName>
</protein>